<organism evidence="1 2">
    <name type="scientific">Eragrostis curvula</name>
    <name type="common">weeping love grass</name>
    <dbReference type="NCBI Taxonomy" id="38414"/>
    <lineage>
        <taxon>Eukaryota</taxon>
        <taxon>Viridiplantae</taxon>
        <taxon>Streptophyta</taxon>
        <taxon>Embryophyta</taxon>
        <taxon>Tracheophyta</taxon>
        <taxon>Spermatophyta</taxon>
        <taxon>Magnoliopsida</taxon>
        <taxon>Liliopsida</taxon>
        <taxon>Poales</taxon>
        <taxon>Poaceae</taxon>
        <taxon>PACMAD clade</taxon>
        <taxon>Chloridoideae</taxon>
        <taxon>Eragrostideae</taxon>
        <taxon>Eragrostidinae</taxon>
        <taxon>Eragrostis</taxon>
    </lineage>
</organism>
<dbReference type="Proteomes" id="UP000324897">
    <property type="component" value="Chromosome 7"/>
</dbReference>
<accession>A0A5J9U620</accession>
<sequence length="205" mass="23086">MSTATCIVICSCHVDRAQQQKKVPVVKVTPRKDLRERCRMAWSTCIQGPALTLLQTTMDRIEPTMSRLAATSCVTSTGNQPWVMANYLMCNHDRGEQYIHEVLLGPTLLKGFSILINNFPSGDGHEWVRLYDVGLSDAALFEPLCRTVRGGFMVRNGCGLYRYDEANRNMKEVVSFFRQGYPRVGSVDFVGDDLFFVNVARSNGY</sequence>
<dbReference type="AlphaFoldDB" id="A0A5J9U620"/>
<dbReference type="Gramene" id="TVU19093">
    <property type="protein sequence ID" value="TVU19093"/>
    <property type="gene ID" value="EJB05_35226"/>
</dbReference>
<proteinExistence type="predicted"/>
<reference evidence="1 2" key="1">
    <citation type="journal article" date="2019" name="Sci. Rep.">
        <title>A high-quality genome of Eragrostis curvula grass provides insights into Poaceae evolution and supports new strategies to enhance forage quality.</title>
        <authorList>
            <person name="Carballo J."/>
            <person name="Santos B.A.C.M."/>
            <person name="Zappacosta D."/>
            <person name="Garbus I."/>
            <person name="Selva J.P."/>
            <person name="Gallo C.A."/>
            <person name="Diaz A."/>
            <person name="Albertini E."/>
            <person name="Caccamo M."/>
            <person name="Echenique V."/>
        </authorList>
    </citation>
    <scope>NUCLEOTIDE SEQUENCE [LARGE SCALE GENOMIC DNA]</scope>
    <source>
        <strain evidence="2">cv. Victoria</strain>
        <tissue evidence="1">Leaf</tissue>
    </source>
</reference>
<comment type="caution">
    <text evidence="1">The sequence shown here is derived from an EMBL/GenBank/DDBJ whole genome shotgun (WGS) entry which is preliminary data.</text>
</comment>
<feature type="non-terminal residue" evidence="1">
    <location>
        <position position="1"/>
    </location>
</feature>
<evidence type="ECO:0000313" key="2">
    <source>
        <dbReference type="Proteomes" id="UP000324897"/>
    </source>
</evidence>
<dbReference type="EMBL" id="RWGY01000029">
    <property type="protein sequence ID" value="TVU19093.1"/>
    <property type="molecule type" value="Genomic_DNA"/>
</dbReference>
<keyword evidence="2" id="KW-1185">Reference proteome</keyword>
<protein>
    <submittedName>
        <fullName evidence="1">Uncharacterized protein</fullName>
    </submittedName>
</protein>
<name>A0A5J9U620_9POAL</name>
<gene>
    <name evidence="1" type="ORF">EJB05_35226</name>
</gene>
<evidence type="ECO:0000313" key="1">
    <source>
        <dbReference type="EMBL" id="TVU19093.1"/>
    </source>
</evidence>